<comment type="caution">
    <text evidence="3">The sequence shown here is derived from an EMBL/GenBank/DDBJ whole genome shotgun (WGS) entry which is preliminary data.</text>
</comment>
<feature type="non-terminal residue" evidence="3">
    <location>
        <position position="227"/>
    </location>
</feature>
<protein>
    <recommendedName>
        <fullName evidence="2">Nucleoprotein TPR/MPL1 domain-containing protein</fullName>
    </recommendedName>
</protein>
<evidence type="ECO:0000256" key="1">
    <source>
        <dbReference type="SAM" id="Coils"/>
    </source>
</evidence>
<gene>
    <name evidence="3" type="ORF">PIB30_009681</name>
</gene>
<name>A0ABU6U710_9FABA</name>
<proteinExistence type="predicted"/>
<keyword evidence="1" id="KW-0175">Coiled coil</keyword>
<feature type="coiled-coil region" evidence="1">
    <location>
        <begin position="67"/>
        <end position="101"/>
    </location>
</feature>
<organism evidence="3 4">
    <name type="scientific">Stylosanthes scabra</name>
    <dbReference type="NCBI Taxonomy" id="79078"/>
    <lineage>
        <taxon>Eukaryota</taxon>
        <taxon>Viridiplantae</taxon>
        <taxon>Streptophyta</taxon>
        <taxon>Embryophyta</taxon>
        <taxon>Tracheophyta</taxon>
        <taxon>Spermatophyta</taxon>
        <taxon>Magnoliopsida</taxon>
        <taxon>eudicotyledons</taxon>
        <taxon>Gunneridae</taxon>
        <taxon>Pentapetalae</taxon>
        <taxon>rosids</taxon>
        <taxon>fabids</taxon>
        <taxon>Fabales</taxon>
        <taxon>Fabaceae</taxon>
        <taxon>Papilionoideae</taxon>
        <taxon>50 kb inversion clade</taxon>
        <taxon>dalbergioids sensu lato</taxon>
        <taxon>Dalbergieae</taxon>
        <taxon>Pterocarpus clade</taxon>
        <taxon>Stylosanthes</taxon>
    </lineage>
</organism>
<dbReference type="InterPro" id="IPR057577">
    <property type="entry name" value="Nucleoprot-TPR/MLP1_dom"/>
</dbReference>
<reference evidence="3 4" key="1">
    <citation type="journal article" date="2023" name="Plants (Basel)">
        <title>Bridging the Gap: Combining Genomics and Transcriptomics Approaches to Understand Stylosanthes scabra, an Orphan Legume from the Brazilian Caatinga.</title>
        <authorList>
            <person name="Ferreira-Neto J.R.C."/>
            <person name="da Silva M.D."/>
            <person name="Binneck E."/>
            <person name="de Melo N.F."/>
            <person name="da Silva R.H."/>
            <person name="de Melo A.L.T.M."/>
            <person name="Pandolfi V."/>
            <person name="Bustamante F.O."/>
            <person name="Brasileiro-Vidal A.C."/>
            <person name="Benko-Iseppon A.M."/>
        </authorList>
    </citation>
    <scope>NUCLEOTIDE SEQUENCE [LARGE SCALE GENOMIC DNA]</scope>
    <source>
        <tissue evidence="3">Leaves</tissue>
    </source>
</reference>
<accession>A0ABU6U710</accession>
<keyword evidence="4" id="KW-1185">Reference proteome</keyword>
<dbReference type="Proteomes" id="UP001341840">
    <property type="component" value="Unassembled WGS sequence"/>
</dbReference>
<feature type="coiled-coil region" evidence="1">
    <location>
        <begin position="151"/>
        <end position="199"/>
    </location>
</feature>
<evidence type="ECO:0000313" key="3">
    <source>
        <dbReference type="EMBL" id="MED6155906.1"/>
    </source>
</evidence>
<sequence>MPLFLSDEEFARCSGDSATVAAKADAYIHSLHQELDTLRARSHAVDINAEQNCSIVEHKYLTLAADFSALQSRVSELESDLEQRRRDLEDVRSQNHQVQLQSVEKDREIERLRTDVSELHKSKRMLIELNDQKDLELSEKNATIKSSLDKIVYLSENAAQKEARRSELEAELGRSRAACTRFEQEKEILERQNAWLSEELTAKVNNYLELRKKHTELDADLSSKLAD</sequence>
<dbReference type="Pfam" id="PF25481">
    <property type="entry name" value="Nucleoprot-TPR"/>
    <property type="match status" value="1"/>
</dbReference>
<dbReference type="PANTHER" id="PTHR18898:SF2">
    <property type="entry name" value="NUCLEOPROTEIN TPR"/>
    <property type="match status" value="1"/>
</dbReference>
<evidence type="ECO:0000313" key="4">
    <source>
        <dbReference type="Proteomes" id="UP001341840"/>
    </source>
</evidence>
<dbReference type="Gene3D" id="1.20.5.1700">
    <property type="match status" value="1"/>
</dbReference>
<dbReference type="PANTHER" id="PTHR18898">
    <property type="entry name" value="NUCLEOPROTEIN TPR-RELATED"/>
    <property type="match status" value="1"/>
</dbReference>
<feature type="domain" description="Nucleoprotein TPR/MPL1" evidence="2">
    <location>
        <begin position="171"/>
        <end position="227"/>
    </location>
</feature>
<evidence type="ECO:0000259" key="2">
    <source>
        <dbReference type="Pfam" id="PF25481"/>
    </source>
</evidence>
<dbReference type="EMBL" id="JASCZI010120851">
    <property type="protein sequence ID" value="MED6155906.1"/>
    <property type="molecule type" value="Genomic_DNA"/>
</dbReference>